<evidence type="ECO:0008006" key="2">
    <source>
        <dbReference type="Google" id="ProtNLM"/>
    </source>
</evidence>
<dbReference type="EMBL" id="PP986816">
    <property type="protein sequence ID" value="XDI97860.1"/>
    <property type="molecule type" value="Genomic_DNA"/>
</dbReference>
<reference evidence="1" key="1">
    <citation type="submission" date="2024-06" db="EMBL/GenBank/DDBJ databases">
        <authorList>
            <person name="Agudelo-Romero P."/>
            <person name="Caparros-Martin J.A."/>
            <person name="Sharma A."/>
            <person name="Saladie M."/>
            <person name="Stick S.M."/>
            <person name="O'Gara F."/>
        </authorList>
    </citation>
    <scope>NUCLEOTIDE SEQUENCE</scope>
    <source>
        <strain evidence="1">VContig2</strain>
    </source>
</reference>
<evidence type="ECO:0000313" key="1">
    <source>
        <dbReference type="EMBL" id="XDI97860.1"/>
    </source>
</evidence>
<dbReference type="InterPro" id="IPR044000">
    <property type="entry name" value="Phage_tube_2"/>
</dbReference>
<dbReference type="Pfam" id="PF18906">
    <property type="entry name" value="Phage_tube_2"/>
    <property type="match status" value="1"/>
</dbReference>
<organism evidence="1">
    <name type="scientific">Pakpunavirus sp</name>
    <dbReference type="NCBI Taxonomy" id="2833053"/>
    <lineage>
        <taxon>Viruses</taxon>
        <taxon>Duplodnaviria</taxon>
        <taxon>Heunggongvirae</taxon>
        <taxon>Uroviricota</taxon>
        <taxon>Caudoviricetes</taxon>
        <taxon>Vandenendeviridae</taxon>
        <taxon>Skurskavirinae</taxon>
        <taxon>Pakpunavirus</taxon>
    </lineage>
</organism>
<accession>A0AB39BZV0</accession>
<sequence length="302" mass="32905">MPYAQGVNQNTYIKLEGVGGTLDPAVAWIPLRLITNGLSQSVEELESDEMLPGRHVAESRSGVSSVAGDLEAELTYGTFDMLLEAAFHGTWTANVLKTGSTRRKFAILKHNEDIGRWLIYRGCEVGSVAIDCPLQGKIGITFSMIGTKEEAYVFDGVTESIADPTETVMMTTFEGSLTEGGTGLNHATALNLSLDNGMEAIYRLFSRDAYDIKLGRINVSGSLSAYIEDNRLKDKYLGETKTPLVVTLTDGENSYQISMTQAKLTTSSEEGSGDDPIIQNYDFRAFNDQAVDTEITITRIPA</sequence>
<protein>
    <recommendedName>
        <fullName evidence="2">Capsid protein</fullName>
    </recommendedName>
</protein>
<proteinExistence type="predicted"/>
<name>A0AB39BZV0_9CAUD</name>